<reference evidence="2 3" key="1">
    <citation type="submission" date="2019-07" db="EMBL/GenBank/DDBJ databases">
        <authorList>
            <person name="Hibberd C M."/>
            <person name="Gehrig L. J."/>
            <person name="Chang H.-W."/>
            <person name="Venkatesh S."/>
        </authorList>
    </citation>
    <scope>NUCLEOTIDE SEQUENCE [LARGE SCALE GENOMIC DNA]</scope>
    <source>
        <strain evidence="2">Streptococcus_salivarius_SS_Bg39</strain>
    </source>
</reference>
<dbReference type="AlphaFoldDB" id="A0A564TH99"/>
<evidence type="ECO:0000313" key="2">
    <source>
        <dbReference type="EMBL" id="VUX06614.1"/>
    </source>
</evidence>
<evidence type="ECO:0000313" key="3">
    <source>
        <dbReference type="Proteomes" id="UP000380217"/>
    </source>
</evidence>
<proteinExistence type="predicted"/>
<keyword evidence="1" id="KW-0472">Membrane</keyword>
<feature type="transmembrane region" description="Helical" evidence="1">
    <location>
        <begin position="6"/>
        <end position="23"/>
    </location>
</feature>
<keyword evidence="1" id="KW-0812">Transmembrane</keyword>
<gene>
    <name evidence="2" type="ORF">SSSS39_01801</name>
</gene>
<keyword evidence="1" id="KW-1133">Transmembrane helix</keyword>
<name>A0A564TH99_STRVE</name>
<dbReference type="EMBL" id="CABHNJ010000029">
    <property type="protein sequence ID" value="VUX06614.1"/>
    <property type="molecule type" value="Genomic_DNA"/>
</dbReference>
<protein>
    <submittedName>
        <fullName evidence="2">Uncharacterized protein</fullName>
    </submittedName>
</protein>
<evidence type="ECO:0000256" key="1">
    <source>
        <dbReference type="SAM" id="Phobius"/>
    </source>
</evidence>
<organism evidence="2 3">
    <name type="scientific">Streptococcus vestibularis</name>
    <dbReference type="NCBI Taxonomy" id="1343"/>
    <lineage>
        <taxon>Bacteria</taxon>
        <taxon>Bacillati</taxon>
        <taxon>Bacillota</taxon>
        <taxon>Bacilli</taxon>
        <taxon>Lactobacillales</taxon>
        <taxon>Streptococcaceae</taxon>
        <taxon>Streptococcus</taxon>
    </lineage>
</organism>
<accession>A0A564TH99</accession>
<sequence length="72" mass="8325">MDLYLGFPLLVFLSSIFLVIIMNRRRIRLLGLYTPIVFRLCILKVIESNIGDTESFLEASFLMMIVQESVIV</sequence>
<dbReference type="Proteomes" id="UP000380217">
    <property type="component" value="Unassembled WGS sequence"/>
</dbReference>